<evidence type="ECO:0000313" key="2">
    <source>
        <dbReference type="EMBL" id="KAJ9143538.1"/>
    </source>
</evidence>
<protein>
    <submittedName>
        <fullName evidence="2">Class I glutamine amidotransferase-like protein</fullName>
    </submittedName>
</protein>
<dbReference type="Proteomes" id="UP001174691">
    <property type="component" value="Unassembled WGS sequence"/>
</dbReference>
<name>A0AA38RQL7_9PEZI</name>
<dbReference type="PANTHER" id="PTHR43130">
    <property type="entry name" value="ARAC-FAMILY TRANSCRIPTIONAL REGULATOR"/>
    <property type="match status" value="1"/>
</dbReference>
<dbReference type="InterPro" id="IPR052158">
    <property type="entry name" value="INH-QAR"/>
</dbReference>
<dbReference type="CDD" id="cd03139">
    <property type="entry name" value="GATase1_PfpI_2"/>
    <property type="match status" value="1"/>
</dbReference>
<feature type="domain" description="DJ-1/PfpI" evidence="1">
    <location>
        <begin position="74"/>
        <end position="192"/>
    </location>
</feature>
<dbReference type="SUPFAM" id="SSF52317">
    <property type="entry name" value="Class I glutamine amidotransferase-like"/>
    <property type="match status" value="1"/>
</dbReference>
<dbReference type="Gene3D" id="3.40.50.880">
    <property type="match status" value="1"/>
</dbReference>
<evidence type="ECO:0000259" key="1">
    <source>
        <dbReference type="Pfam" id="PF01965"/>
    </source>
</evidence>
<dbReference type="EMBL" id="JANBVN010000111">
    <property type="protein sequence ID" value="KAJ9143538.1"/>
    <property type="molecule type" value="Genomic_DNA"/>
</dbReference>
<sequence>MAQPVNATTPPRNYGVLLYRALDFQDVFGPLEVLYGISNTHQTNLFLLAETLDPVSTQPRMAEMNPTNSSVYPTLVPTHTFADAPDLDVLIIPGGMGMRAPDDLLKAELKYITDTYPKVKYIITVCTGSALLARTGLLDRRRATTNKTSWKGVVGFGPLVKWVAPARWVVDGNIWTAAGVTAGFDIMFAFVKAMYPDGQALVDNWAKSIEYVPHEDSSWDPFSAMNGIPTQNQL</sequence>
<reference evidence="2" key="1">
    <citation type="submission" date="2022-07" db="EMBL/GenBank/DDBJ databases">
        <title>Fungi with potential for degradation of polypropylene.</title>
        <authorList>
            <person name="Gostincar C."/>
        </authorList>
    </citation>
    <scope>NUCLEOTIDE SEQUENCE</scope>
    <source>
        <strain evidence="2">EXF-13287</strain>
    </source>
</reference>
<evidence type="ECO:0000313" key="3">
    <source>
        <dbReference type="Proteomes" id="UP001174691"/>
    </source>
</evidence>
<dbReference type="InterPro" id="IPR002818">
    <property type="entry name" value="DJ-1/PfpI"/>
</dbReference>
<keyword evidence="3" id="KW-1185">Reference proteome</keyword>
<accession>A0AA38RQL7</accession>
<dbReference type="AlphaFoldDB" id="A0AA38RQL7"/>
<proteinExistence type="predicted"/>
<keyword evidence="2" id="KW-0315">Glutamine amidotransferase</keyword>
<dbReference type="Pfam" id="PF01965">
    <property type="entry name" value="DJ-1_PfpI"/>
    <property type="match status" value="1"/>
</dbReference>
<gene>
    <name evidence="2" type="ORF">NKR19_g6830</name>
</gene>
<dbReference type="InterPro" id="IPR029062">
    <property type="entry name" value="Class_I_gatase-like"/>
</dbReference>
<organism evidence="2 3">
    <name type="scientific">Coniochaeta hoffmannii</name>
    <dbReference type="NCBI Taxonomy" id="91930"/>
    <lineage>
        <taxon>Eukaryota</taxon>
        <taxon>Fungi</taxon>
        <taxon>Dikarya</taxon>
        <taxon>Ascomycota</taxon>
        <taxon>Pezizomycotina</taxon>
        <taxon>Sordariomycetes</taxon>
        <taxon>Sordariomycetidae</taxon>
        <taxon>Coniochaetales</taxon>
        <taxon>Coniochaetaceae</taxon>
        <taxon>Coniochaeta</taxon>
    </lineage>
</organism>
<dbReference type="PANTHER" id="PTHR43130:SF15">
    <property type="entry name" value="THIJ_PFPI FAMILY PROTEIN (AFU_ORTHOLOGUE AFUA_5G14240)"/>
    <property type="match status" value="1"/>
</dbReference>
<comment type="caution">
    <text evidence="2">The sequence shown here is derived from an EMBL/GenBank/DDBJ whole genome shotgun (WGS) entry which is preliminary data.</text>
</comment>